<feature type="non-terminal residue" evidence="1">
    <location>
        <position position="59"/>
    </location>
</feature>
<gene>
    <name evidence="1" type="ORF">Tci_929691</name>
</gene>
<evidence type="ECO:0000313" key="1">
    <source>
        <dbReference type="EMBL" id="GFD57722.1"/>
    </source>
</evidence>
<dbReference type="AlphaFoldDB" id="A0A699XCA6"/>
<name>A0A699XCA6_TANCI</name>
<dbReference type="EMBL" id="BKCJ011844278">
    <property type="protein sequence ID" value="GFD57722.1"/>
    <property type="molecule type" value="Genomic_DNA"/>
</dbReference>
<protein>
    <submittedName>
        <fullName evidence="1">Uncharacterized protein</fullName>
    </submittedName>
</protein>
<feature type="non-terminal residue" evidence="1">
    <location>
        <position position="1"/>
    </location>
</feature>
<proteinExistence type="predicted"/>
<accession>A0A699XCA6</accession>
<sequence>GTVAWSCAKIGGCCWDTWLDRRSGACLWRTVHGRHVRGPLIIAILRLLSRVAILTLGLR</sequence>
<organism evidence="1">
    <name type="scientific">Tanacetum cinerariifolium</name>
    <name type="common">Dalmatian daisy</name>
    <name type="synonym">Chrysanthemum cinerariifolium</name>
    <dbReference type="NCBI Taxonomy" id="118510"/>
    <lineage>
        <taxon>Eukaryota</taxon>
        <taxon>Viridiplantae</taxon>
        <taxon>Streptophyta</taxon>
        <taxon>Embryophyta</taxon>
        <taxon>Tracheophyta</taxon>
        <taxon>Spermatophyta</taxon>
        <taxon>Magnoliopsida</taxon>
        <taxon>eudicotyledons</taxon>
        <taxon>Gunneridae</taxon>
        <taxon>Pentapetalae</taxon>
        <taxon>asterids</taxon>
        <taxon>campanulids</taxon>
        <taxon>Asterales</taxon>
        <taxon>Asteraceae</taxon>
        <taxon>Asteroideae</taxon>
        <taxon>Anthemideae</taxon>
        <taxon>Anthemidinae</taxon>
        <taxon>Tanacetum</taxon>
    </lineage>
</organism>
<reference evidence="1" key="1">
    <citation type="journal article" date="2019" name="Sci. Rep.">
        <title>Draft genome of Tanacetum cinerariifolium, the natural source of mosquito coil.</title>
        <authorList>
            <person name="Yamashiro T."/>
            <person name="Shiraishi A."/>
            <person name="Satake H."/>
            <person name="Nakayama K."/>
        </authorList>
    </citation>
    <scope>NUCLEOTIDE SEQUENCE</scope>
</reference>
<comment type="caution">
    <text evidence="1">The sequence shown here is derived from an EMBL/GenBank/DDBJ whole genome shotgun (WGS) entry which is preliminary data.</text>
</comment>